<name>A0AAJ0NH84_STACA</name>
<dbReference type="PANTHER" id="PTHR34473">
    <property type="entry name" value="UPF0699 TRANSMEMBRANE PROTEIN YDBS"/>
    <property type="match status" value="1"/>
</dbReference>
<keyword evidence="1" id="KW-0812">Transmembrane</keyword>
<evidence type="ECO:0000313" key="3">
    <source>
        <dbReference type="EMBL" id="KKB24536.1"/>
    </source>
</evidence>
<gene>
    <name evidence="3" type="ORF">VV61_11555</name>
</gene>
<feature type="transmembrane region" description="Helical" evidence="1">
    <location>
        <begin position="12"/>
        <end position="39"/>
    </location>
</feature>
<dbReference type="Proteomes" id="UP000033530">
    <property type="component" value="Unassembled WGS sequence"/>
</dbReference>
<dbReference type="GeneID" id="93794034"/>
<dbReference type="AlphaFoldDB" id="A0AAJ0NH84"/>
<feature type="domain" description="YdbS-like PH" evidence="2">
    <location>
        <begin position="72"/>
        <end position="144"/>
    </location>
</feature>
<proteinExistence type="predicted"/>
<evidence type="ECO:0000313" key="4">
    <source>
        <dbReference type="Proteomes" id="UP000033530"/>
    </source>
</evidence>
<dbReference type="InterPro" id="IPR005182">
    <property type="entry name" value="YdbS-like_PH"/>
</dbReference>
<accession>A0AAJ0NH84</accession>
<sequence length="156" mass="18619">MESRQQSPRIVLGYYYLSFTLRFLIVFIIALGFSIFSYYFNWSPWVIYSVGILLLLQLLFFAVQPWILYHHRYFTLKDNHIMIINTFFFKKEAVIKLDRVQYLERKTGPLLNRFGLCKNHIVTAGHKIVLPLIDKSTTKDMEEYCMNYLEKVDADV</sequence>
<dbReference type="PANTHER" id="PTHR34473:SF2">
    <property type="entry name" value="UPF0699 TRANSMEMBRANE PROTEIN YDBT"/>
    <property type="match status" value="1"/>
</dbReference>
<dbReference type="RefSeq" id="WP_015900825.1">
    <property type="nucleotide sequence ID" value="NZ_BKAO01000006.1"/>
</dbReference>
<dbReference type="EMBL" id="LAIU01000009">
    <property type="protein sequence ID" value="KKB24536.1"/>
    <property type="molecule type" value="Genomic_DNA"/>
</dbReference>
<evidence type="ECO:0000259" key="2">
    <source>
        <dbReference type="Pfam" id="PF03703"/>
    </source>
</evidence>
<dbReference type="Pfam" id="PF03703">
    <property type="entry name" value="bPH_2"/>
    <property type="match status" value="1"/>
</dbReference>
<feature type="transmembrane region" description="Helical" evidence="1">
    <location>
        <begin position="45"/>
        <end position="69"/>
    </location>
</feature>
<protein>
    <recommendedName>
        <fullName evidence="2">YdbS-like PH domain-containing protein</fullName>
    </recommendedName>
</protein>
<evidence type="ECO:0000256" key="1">
    <source>
        <dbReference type="SAM" id="Phobius"/>
    </source>
</evidence>
<keyword evidence="1" id="KW-0472">Membrane</keyword>
<organism evidence="3 4">
    <name type="scientific">Staphylococcus carnosus</name>
    <dbReference type="NCBI Taxonomy" id="1281"/>
    <lineage>
        <taxon>Bacteria</taxon>
        <taxon>Bacillati</taxon>
        <taxon>Bacillota</taxon>
        <taxon>Bacilli</taxon>
        <taxon>Bacillales</taxon>
        <taxon>Staphylococcaceae</taxon>
        <taxon>Staphylococcus</taxon>
    </lineage>
</organism>
<keyword evidence="1" id="KW-1133">Transmembrane helix</keyword>
<comment type="caution">
    <text evidence="3">The sequence shown here is derived from an EMBL/GenBank/DDBJ whole genome shotgun (WGS) entry which is preliminary data.</text>
</comment>
<reference evidence="3 4" key="1">
    <citation type="submission" date="2015-03" db="EMBL/GenBank/DDBJ databases">
        <title>Draft Genome Sequence of S. carnosus subsp. utilis LTH 7013, Isolated from South Tirolean Ham.</title>
        <authorList>
            <person name="Mueller A."/>
            <person name="Huptas C."/>
            <person name="Wenning M."/>
            <person name="Weiss A."/>
            <person name="Schmidt H."/>
        </authorList>
    </citation>
    <scope>NUCLEOTIDE SEQUENCE [LARGE SCALE GENOMIC DNA]</scope>
    <source>
        <strain evidence="3 4">LTH7013</strain>
    </source>
</reference>